<proteinExistence type="predicted"/>
<reference evidence="1 2" key="1">
    <citation type="journal article" date="2023" name="Nucleic Acids Res.">
        <title>The hologenome of Daphnia magna reveals possible DNA methylation and microbiome-mediated evolution of the host genome.</title>
        <authorList>
            <person name="Chaturvedi A."/>
            <person name="Li X."/>
            <person name="Dhandapani V."/>
            <person name="Marshall H."/>
            <person name="Kissane S."/>
            <person name="Cuenca-Cambronero M."/>
            <person name="Asole G."/>
            <person name="Calvet F."/>
            <person name="Ruiz-Romero M."/>
            <person name="Marangio P."/>
            <person name="Guigo R."/>
            <person name="Rago D."/>
            <person name="Mirbahai L."/>
            <person name="Eastwood N."/>
            <person name="Colbourne J.K."/>
            <person name="Zhou J."/>
            <person name="Mallon E."/>
            <person name="Orsini L."/>
        </authorList>
    </citation>
    <scope>NUCLEOTIDE SEQUENCE [LARGE SCALE GENOMIC DNA]</scope>
    <source>
        <strain evidence="1">LRV0_1</strain>
    </source>
</reference>
<dbReference type="EMBL" id="JAOYFB010000037">
    <property type="protein sequence ID" value="KAK4024943.1"/>
    <property type="molecule type" value="Genomic_DNA"/>
</dbReference>
<protein>
    <submittedName>
        <fullName evidence="1">Uncharacterized protein</fullName>
    </submittedName>
</protein>
<accession>A0ABR0AIZ6</accession>
<comment type="caution">
    <text evidence="1">The sequence shown here is derived from an EMBL/GenBank/DDBJ whole genome shotgun (WGS) entry which is preliminary data.</text>
</comment>
<organism evidence="1 2">
    <name type="scientific">Daphnia magna</name>
    <dbReference type="NCBI Taxonomy" id="35525"/>
    <lineage>
        <taxon>Eukaryota</taxon>
        <taxon>Metazoa</taxon>
        <taxon>Ecdysozoa</taxon>
        <taxon>Arthropoda</taxon>
        <taxon>Crustacea</taxon>
        <taxon>Branchiopoda</taxon>
        <taxon>Diplostraca</taxon>
        <taxon>Cladocera</taxon>
        <taxon>Anomopoda</taxon>
        <taxon>Daphniidae</taxon>
        <taxon>Daphnia</taxon>
    </lineage>
</organism>
<gene>
    <name evidence="1" type="ORF">OUZ56_010435</name>
</gene>
<evidence type="ECO:0000313" key="1">
    <source>
        <dbReference type="EMBL" id="KAK4024943.1"/>
    </source>
</evidence>
<name>A0ABR0AIZ6_9CRUS</name>
<evidence type="ECO:0000313" key="2">
    <source>
        <dbReference type="Proteomes" id="UP001234178"/>
    </source>
</evidence>
<sequence>MGMVQWDKHPTLIRRPEFDPGSVFNSSLIQSEALAYLESLASRGMEWPQAKQGVEVVIANTSRHKNDREAKWSTTEKESYNRSWVNSPDYRYT</sequence>
<dbReference type="Proteomes" id="UP001234178">
    <property type="component" value="Unassembled WGS sequence"/>
</dbReference>
<keyword evidence="2" id="KW-1185">Reference proteome</keyword>